<dbReference type="PROSITE" id="PS00028">
    <property type="entry name" value="ZINC_FINGER_C2H2_1"/>
    <property type="match status" value="1"/>
</dbReference>
<reference evidence="5" key="1">
    <citation type="submission" date="2025-08" db="UniProtKB">
        <authorList>
            <consortium name="RefSeq"/>
        </authorList>
    </citation>
    <scope>IDENTIFICATION</scope>
</reference>
<feature type="region of interest" description="Disordered" evidence="2">
    <location>
        <begin position="76"/>
        <end position="138"/>
    </location>
</feature>
<feature type="region of interest" description="Disordered" evidence="2">
    <location>
        <begin position="224"/>
        <end position="261"/>
    </location>
</feature>
<keyword evidence="1" id="KW-0479">Metal-binding</keyword>
<keyword evidence="1" id="KW-0863">Zinc-finger</keyword>
<dbReference type="SUPFAM" id="SSF57667">
    <property type="entry name" value="beta-beta-alpha zinc fingers"/>
    <property type="match status" value="1"/>
</dbReference>
<name>A0ABM1F6E5_PRICU</name>
<accession>A0ABM1F6E5</accession>
<dbReference type="Proteomes" id="UP000695022">
    <property type="component" value="Unplaced"/>
</dbReference>
<organism evidence="4 5">
    <name type="scientific">Priapulus caudatus</name>
    <name type="common">Priapulid worm</name>
    <dbReference type="NCBI Taxonomy" id="37621"/>
    <lineage>
        <taxon>Eukaryota</taxon>
        <taxon>Metazoa</taxon>
        <taxon>Ecdysozoa</taxon>
        <taxon>Scalidophora</taxon>
        <taxon>Priapulida</taxon>
        <taxon>Priapulimorpha</taxon>
        <taxon>Priapulimorphida</taxon>
        <taxon>Priapulidae</taxon>
        <taxon>Priapulus</taxon>
    </lineage>
</organism>
<evidence type="ECO:0000313" key="4">
    <source>
        <dbReference type="Proteomes" id="UP000695022"/>
    </source>
</evidence>
<dbReference type="InterPro" id="IPR013087">
    <property type="entry name" value="Znf_C2H2_type"/>
</dbReference>
<dbReference type="Gene3D" id="3.30.160.60">
    <property type="entry name" value="Classic Zinc Finger"/>
    <property type="match status" value="1"/>
</dbReference>
<keyword evidence="4" id="KW-1185">Reference proteome</keyword>
<feature type="compositionally biased region" description="Basic and acidic residues" evidence="2">
    <location>
        <begin position="227"/>
        <end position="261"/>
    </location>
</feature>
<protein>
    <submittedName>
        <fullName evidence="5">Histone-lysine N-methyltransferase, H3 lysine-79 specific-like</fullName>
    </submittedName>
</protein>
<gene>
    <name evidence="5" type="primary">LOC106819966</name>
</gene>
<keyword evidence="1" id="KW-0862">Zinc</keyword>
<dbReference type="PROSITE" id="PS50157">
    <property type="entry name" value="ZINC_FINGER_C2H2_2"/>
    <property type="match status" value="1"/>
</dbReference>
<feature type="compositionally biased region" description="Basic and acidic residues" evidence="2">
    <location>
        <begin position="76"/>
        <end position="103"/>
    </location>
</feature>
<dbReference type="InterPro" id="IPR036236">
    <property type="entry name" value="Znf_C2H2_sf"/>
</dbReference>
<dbReference type="GeneID" id="106819966"/>
<evidence type="ECO:0000313" key="5">
    <source>
        <dbReference type="RefSeq" id="XP_014680016.1"/>
    </source>
</evidence>
<dbReference type="SMART" id="SM00355">
    <property type="entry name" value="ZnF_C2H2"/>
    <property type="match status" value="2"/>
</dbReference>
<feature type="compositionally biased region" description="Basic and acidic residues" evidence="2">
    <location>
        <begin position="122"/>
        <end position="133"/>
    </location>
</feature>
<feature type="domain" description="C2H2-type" evidence="3">
    <location>
        <begin position="19"/>
        <end position="44"/>
    </location>
</feature>
<dbReference type="RefSeq" id="XP_014680016.1">
    <property type="nucleotide sequence ID" value="XM_014824530.1"/>
</dbReference>
<evidence type="ECO:0000256" key="1">
    <source>
        <dbReference type="PROSITE-ProRule" id="PRU00042"/>
    </source>
</evidence>
<evidence type="ECO:0000256" key="2">
    <source>
        <dbReference type="SAM" id="MobiDB-lite"/>
    </source>
</evidence>
<evidence type="ECO:0000259" key="3">
    <source>
        <dbReference type="PROSITE" id="PS50157"/>
    </source>
</evidence>
<proteinExistence type="predicted"/>
<sequence>MAEIQLHPQPDESLDEPKYACTEFGCSKTFSQPRNLKRHFRTIHGPVIRRYICLYCEGKWMARKDDILRHIRKEHRDQEVPARAEIQSREVPRISEEKEESKETSTTNTSWKRKRSPTYDYQRVKEKKDEESQKRRKKVEIKHTELEKLATLCQQNTFLFGPPIRVEKEEEGRDESKQERAAWAMERIHSSETKELYQKHNRSNMKIARLRIRIGQFLKELEEEEAAREGIRYDLRKSEDEDTRRERKKYREEIENQDRRK</sequence>